<evidence type="ECO:0000313" key="1">
    <source>
        <dbReference type="EMBL" id="POW13471.1"/>
    </source>
</evidence>
<name>A0A2S4VVD8_9BASI</name>
<organism evidence="1 2">
    <name type="scientific">Puccinia striiformis</name>
    <dbReference type="NCBI Taxonomy" id="27350"/>
    <lineage>
        <taxon>Eukaryota</taxon>
        <taxon>Fungi</taxon>
        <taxon>Dikarya</taxon>
        <taxon>Basidiomycota</taxon>
        <taxon>Pucciniomycotina</taxon>
        <taxon>Pucciniomycetes</taxon>
        <taxon>Pucciniales</taxon>
        <taxon>Pucciniaceae</taxon>
        <taxon>Puccinia</taxon>
    </lineage>
</organism>
<gene>
    <name evidence="1" type="ORF">PSTT_03734</name>
</gene>
<evidence type="ECO:0000313" key="2">
    <source>
        <dbReference type="Proteomes" id="UP000239156"/>
    </source>
</evidence>
<reference evidence="1" key="1">
    <citation type="submission" date="2017-12" db="EMBL/GenBank/DDBJ databases">
        <title>Gene loss provides genomic basis for host adaptation in cereal stripe rust fungi.</title>
        <authorList>
            <person name="Xia C."/>
        </authorList>
    </citation>
    <scope>NUCLEOTIDE SEQUENCE [LARGE SCALE GENOMIC DNA]</scope>
    <source>
        <strain evidence="1">93-210</strain>
    </source>
</reference>
<comment type="caution">
    <text evidence="1">The sequence shown here is derived from an EMBL/GenBank/DDBJ whole genome shotgun (WGS) entry which is preliminary data.</text>
</comment>
<dbReference type="VEuPathDB" id="FungiDB:PSTT_03734"/>
<keyword evidence="2" id="KW-1185">Reference proteome</keyword>
<dbReference type="AlphaFoldDB" id="A0A2S4VVD8"/>
<dbReference type="Proteomes" id="UP000239156">
    <property type="component" value="Unassembled WGS sequence"/>
</dbReference>
<dbReference type="VEuPathDB" id="FungiDB:PSHT_07560"/>
<accession>A0A2S4VVD8</accession>
<sequence>MAERSGIHDILTSDCSAPAGIWAFEGDQLVRIDRYHPDLDELVRHLCRVWYLEGDRIFAITPQDLVFRHFLFTLVNRRILSNPRPFPLPVFETMGSVTNILAQVGQTTMRRDIVREFFRSLYRLFHERIERRERFQVDDLEQYILSISRSNPVVRFLNQEHPQWLGSFSDEIRTGVLRDRRQAVAAFRDRVRVDNGLAFRGCCICSAGYNSVSELTVMACRFTIHMHCHHVLVSLVLSSSIFSRHTDQSHPLTHCKIVDGNLAQGNETTIACRRTAILTLPTSKLDSYFIML</sequence>
<dbReference type="EMBL" id="PKSL01000024">
    <property type="protein sequence ID" value="POW13471.1"/>
    <property type="molecule type" value="Genomic_DNA"/>
</dbReference>
<protein>
    <submittedName>
        <fullName evidence="1">Uncharacterized protein</fullName>
    </submittedName>
</protein>
<proteinExistence type="predicted"/>